<feature type="compositionally biased region" description="Low complexity" evidence="1">
    <location>
        <begin position="40"/>
        <end position="59"/>
    </location>
</feature>
<feature type="chain" id="PRO_5029852901" description="Lipoprotein" evidence="2">
    <location>
        <begin position="25"/>
        <end position="84"/>
    </location>
</feature>
<evidence type="ECO:0000256" key="1">
    <source>
        <dbReference type="SAM" id="MobiDB-lite"/>
    </source>
</evidence>
<dbReference type="EMBL" id="WRXN01000012">
    <property type="protein sequence ID" value="MVT11206.1"/>
    <property type="molecule type" value="Genomic_DNA"/>
</dbReference>
<organism evidence="3 4">
    <name type="scientific">Chitinophaga tropicalis</name>
    <dbReference type="NCBI Taxonomy" id="2683588"/>
    <lineage>
        <taxon>Bacteria</taxon>
        <taxon>Pseudomonadati</taxon>
        <taxon>Bacteroidota</taxon>
        <taxon>Chitinophagia</taxon>
        <taxon>Chitinophagales</taxon>
        <taxon>Chitinophagaceae</taxon>
        <taxon>Chitinophaga</taxon>
    </lineage>
</organism>
<reference evidence="3 4" key="1">
    <citation type="submission" date="2019-12" db="EMBL/GenBank/DDBJ databases">
        <title>Chitinophaga sp. strain ysch24 (GDMCC 1.1355), whole genome shotgun sequence.</title>
        <authorList>
            <person name="Zhang X."/>
        </authorList>
    </citation>
    <scope>NUCLEOTIDE SEQUENCE [LARGE SCALE GENOMIC DNA]</scope>
    <source>
        <strain evidence="4">ysch24</strain>
    </source>
</reference>
<protein>
    <recommendedName>
        <fullName evidence="5">Lipoprotein</fullName>
    </recommendedName>
</protein>
<dbReference type="PROSITE" id="PS51257">
    <property type="entry name" value="PROKAR_LIPOPROTEIN"/>
    <property type="match status" value="1"/>
</dbReference>
<dbReference type="AlphaFoldDB" id="A0A7K1UA69"/>
<evidence type="ECO:0000256" key="2">
    <source>
        <dbReference type="SAM" id="SignalP"/>
    </source>
</evidence>
<evidence type="ECO:0000313" key="4">
    <source>
        <dbReference type="Proteomes" id="UP000461730"/>
    </source>
</evidence>
<accession>A0A7K1UA69</accession>
<gene>
    <name evidence="3" type="ORF">GO493_23260</name>
</gene>
<feature type="signal peptide" evidence="2">
    <location>
        <begin position="1"/>
        <end position="24"/>
    </location>
</feature>
<evidence type="ECO:0000313" key="3">
    <source>
        <dbReference type="EMBL" id="MVT11206.1"/>
    </source>
</evidence>
<dbReference type="Proteomes" id="UP000461730">
    <property type="component" value="Unassembled WGS sequence"/>
</dbReference>
<comment type="caution">
    <text evidence="3">The sequence shown here is derived from an EMBL/GenBank/DDBJ whole genome shotgun (WGS) entry which is preliminary data.</text>
</comment>
<proteinExistence type="predicted"/>
<keyword evidence="2" id="KW-0732">Signal</keyword>
<feature type="region of interest" description="Disordered" evidence="1">
    <location>
        <begin position="27"/>
        <end position="84"/>
    </location>
</feature>
<evidence type="ECO:0008006" key="5">
    <source>
        <dbReference type="Google" id="ProtNLM"/>
    </source>
</evidence>
<sequence>MIVMQKSKLLLLGLAITGCAFLTACGGGGRNTDRDSAGITTDTAALTPDTAPAAETPPGAINPGEDSSRYGTGAADSSKNRRSE</sequence>
<name>A0A7K1UA69_9BACT</name>
<keyword evidence="4" id="KW-1185">Reference proteome</keyword>
<dbReference type="RefSeq" id="WP_157308634.1">
    <property type="nucleotide sequence ID" value="NZ_WRXN01000012.1"/>
</dbReference>